<gene>
    <name evidence="1" type="ORF">T190115A13A_90159</name>
</gene>
<reference evidence="1 2" key="1">
    <citation type="submission" date="2024-05" db="EMBL/GenBank/DDBJ databases">
        <authorList>
            <person name="Duchaud E."/>
        </authorList>
    </citation>
    <scope>NUCLEOTIDE SEQUENCE [LARGE SCALE GENOMIC DNA]</scope>
    <source>
        <strain evidence="1">Ena-SAMPLE-TAB-13-05-2024-13:56:06:370-140305</strain>
    </source>
</reference>
<organism evidence="1 2">
    <name type="scientific">Tenacibaculum vairaonense</name>
    <dbReference type="NCBI Taxonomy" id="3137860"/>
    <lineage>
        <taxon>Bacteria</taxon>
        <taxon>Pseudomonadati</taxon>
        <taxon>Bacteroidota</taxon>
        <taxon>Flavobacteriia</taxon>
        <taxon>Flavobacteriales</taxon>
        <taxon>Flavobacteriaceae</taxon>
        <taxon>Tenacibaculum</taxon>
    </lineage>
</organism>
<keyword evidence="2" id="KW-1185">Reference proteome</keyword>
<dbReference type="EMBL" id="CAXJRC010000046">
    <property type="protein sequence ID" value="CAL2108813.1"/>
    <property type="molecule type" value="Genomic_DNA"/>
</dbReference>
<evidence type="ECO:0000313" key="2">
    <source>
        <dbReference type="Proteomes" id="UP001497602"/>
    </source>
</evidence>
<accession>A0ABM9PSK5</accession>
<sequence>MTKIKLYLETRLKERSLIKVLQIQSEVNGLEVQYVFLKEEIVRLTLTKV</sequence>
<proteinExistence type="predicted"/>
<protein>
    <submittedName>
        <fullName evidence="1">Uncharacterized protein</fullName>
    </submittedName>
</protein>
<name>A0ABM9PSK5_9FLAO</name>
<dbReference type="Proteomes" id="UP001497602">
    <property type="component" value="Unassembled WGS sequence"/>
</dbReference>
<evidence type="ECO:0000313" key="1">
    <source>
        <dbReference type="EMBL" id="CAL2108813.1"/>
    </source>
</evidence>
<comment type="caution">
    <text evidence="1">The sequence shown here is derived from an EMBL/GenBank/DDBJ whole genome shotgun (WGS) entry which is preliminary data.</text>
</comment>